<dbReference type="RefSeq" id="WP_317626116.1">
    <property type="nucleotide sequence ID" value="NZ_JANFFA010000002.1"/>
</dbReference>
<proteinExistence type="predicted"/>
<feature type="transmembrane region" description="Helical" evidence="1">
    <location>
        <begin position="6"/>
        <end position="29"/>
    </location>
</feature>
<keyword evidence="1" id="KW-0812">Transmembrane</keyword>
<feature type="transmembrane region" description="Helical" evidence="1">
    <location>
        <begin position="78"/>
        <end position="97"/>
    </location>
</feature>
<accession>A0AAJ1U823</accession>
<reference evidence="2" key="2">
    <citation type="submission" date="2023-04" db="EMBL/GenBank/DDBJ databases">
        <title>'Rhodoalgimonas zhirmunskyi' gen. nov., isolated from a red alga.</title>
        <authorList>
            <person name="Nedashkovskaya O.I."/>
            <person name="Otstavnykh N.Y."/>
            <person name="Bystritskaya E.P."/>
            <person name="Balabanova L.A."/>
            <person name="Isaeva M.P."/>
        </authorList>
    </citation>
    <scope>NUCLEOTIDE SEQUENCE</scope>
    <source>
        <strain evidence="2">10Alg 79</strain>
    </source>
</reference>
<comment type="caution">
    <text evidence="2">The sequence shown here is derived from an EMBL/GenBank/DDBJ whole genome shotgun (WGS) entry which is preliminary data.</text>
</comment>
<reference evidence="2" key="1">
    <citation type="submission" date="2022-07" db="EMBL/GenBank/DDBJ databases">
        <authorList>
            <person name="Otstavnykh N."/>
            <person name="Isaeva M."/>
            <person name="Bystritskaya E."/>
        </authorList>
    </citation>
    <scope>NUCLEOTIDE SEQUENCE</scope>
    <source>
        <strain evidence="2">10Alg 79</strain>
    </source>
</reference>
<evidence type="ECO:0000313" key="2">
    <source>
        <dbReference type="EMBL" id="MDQ2094520.1"/>
    </source>
</evidence>
<protein>
    <submittedName>
        <fullName evidence="2">Uncharacterized protein</fullName>
    </submittedName>
</protein>
<gene>
    <name evidence="2" type="ORF">NOI20_10405</name>
</gene>
<organism evidence="2 3">
    <name type="scientific">Rhodalgimonas zhirmunskyi</name>
    <dbReference type="NCBI Taxonomy" id="2964767"/>
    <lineage>
        <taxon>Bacteria</taxon>
        <taxon>Pseudomonadati</taxon>
        <taxon>Pseudomonadota</taxon>
        <taxon>Alphaproteobacteria</taxon>
        <taxon>Rhodobacterales</taxon>
        <taxon>Roseobacteraceae</taxon>
        <taxon>Rhodalgimonas</taxon>
    </lineage>
</organism>
<keyword evidence="1" id="KW-1133">Transmembrane helix</keyword>
<dbReference type="AlphaFoldDB" id="A0AAJ1U823"/>
<keyword evidence="1" id="KW-0472">Membrane</keyword>
<name>A0AAJ1U823_9RHOB</name>
<sequence length="98" mass="11261">MTPDHILWWQNAASFAGIAVLAVPVLSLNKRKKRLQRLRDIVARRGESGDKRALDRVGEELTRNREREVAIWRRFDELCLYAGYILVLGSAASRLFLP</sequence>
<evidence type="ECO:0000313" key="3">
    <source>
        <dbReference type="Proteomes" id="UP001227162"/>
    </source>
</evidence>
<dbReference type="Proteomes" id="UP001227162">
    <property type="component" value="Unassembled WGS sequence"/>
</dbReference>
<dbReference type="EMBL" id="JANFFA010000002">
    <property type="protein sequence ID" value="MDQ2094520.1"/>
    <property type="molecule type" value="Genomic_DNA"/>
</dbReference>
<keyword evidence="3" id="KW-1185">Reference proteome</keyword>
<evidence type="ECO:0000256" key="1">
    <source>
        <dbReference type="SAM" id="Phobius"/>
    </source>
</evidence>